<evidence type="ECO:0000256" key="4">
    <source>
        <dbReference type="ARBA" id="ARBA00022989"/>
    </source>
</evidence>
<dbReference type="PANTHER" id="PTHR21229:SF2">
    <property type="entry name" value="RE59932P"/>
    <property type="match status" value="1"/>
</dbReference>
<evidence type="ECO:0000256" key="6">
    <source>
        <dbReference type="SAM" id="Phobius"/>
    </source>
</evidence>
<evidence type="ECO:0000256" key="1">
    <source>
        <dbReference type="ARBA" id="ARBA00004141"/>
    </source>
</evidence>
<dbReference type="InterPro" id="IPR053937">
    <property type="entry name" value="GOST_TM"/>
</dbReference>
<name>A0AAD8LC14_TARER</name>
<comment type="subcellular location">
    <subcellularLocation>
        <location evidence="1">Membrane</location>
        <topology evidence="1">Multi-pass membrane protein</topology>
    </subcellularLocation>
</comment>
<comment type="caution">
    <text evidence="10">The sequence shown here is derived from an EMBL/GenBank/DDBJ whole genome shotgun (WGS) entry which is preliminary data.</text>
</comment>
<evidence type="ECO:0000313" key="11">
    <source>
        <dbReference type="Proteomes" id="UP001229421"/>
    </source>
</evidence>
<evidence type="ECO:0000313" key="10">
    <source>
        <dbReference type="EMBL" id="KAK1434935.1"/>
    </source>
</evidence>
<keyword evidence="3 7" id="KW-0732">Signal</keyword>
<keyword evidence="5 6" id="KW-0472">Membrane</keyword>
<feature type="transmembrane region" description="Helical" evidence="6">
    <location>
        <begin position="245"/>
        <end position="267"/>
    </location>
</feature>
<dbReference type="PANTHER" id="PTHR21229">
    <property type="entry name" value="LUNG SEVEN TRANSMEMBRANE RECEPTOR"/>
    <property type="match status" value="1"/>
</dbReference>
<keyword evidence="4 6" id="KW-1133">Transmembrane helix</keyword>
<dbReference type="InterPro" id="IPR009637">
    <property type="entry name" value="GPR107/GPR108-like"/>
</dbReference>
<feature type="chain" id="PRO_5042071432" description="Intimal thickness related receptor IRP domain-containing protein" evidence="7">
    <location>
        <begin position="24"/>
        <end position="295"/>
    </location>
</feature>
<evidence type="ECO:0000259" key="8">
    <source>
        <dbReference type="Pfam" id="PF06814"/>
    </source>
</evidence>
<dbReference type="Proteomes" id="UP001229421">
    <property type="component" value="Unassembled WGS sequence"/>
</dbReference>
<feature type="domain" description="CAND6/7 N-terminal" evidence="9">
    <location>
        <begin position="26"/>
        <end position="155"/>
    </location>
</feature>
<dbReference type="GO" id="GO:0005794">
    <property type="term" value="C:Golgi apparatus"/>
    <property type="evidence" value="ECO:0007669"/>
    <property type="project" value="TreeGrafter"/>
</dbReference>
<protein>
    <recommendedName>
        <fullName evidence="12">Intimal thickness related receptor IRP domain-containing protein</fullName>
    </recommendedName>
</protein>
<dbReference type="EMBL" id="JAUHHV010000001">
    <property type="protein sequence ID" value="KAK1434935.1"/>
    <property type="molecule type" value="Genomic_DNA"/>
</dbReference>
<evidence type="ECO:0000259" key="9">
    <source>
        <dbReference type="Pfam" id="PF21904"/>
    </source>
</evidence>
<evidence type="ECO:0008006" key="12">
    <source>
        <dbReference type="Google" id="ProtNLM"/>
    </source>
</evidence>
<gene>
    <name evidence="10" type="ORF">QVD17_00690</name>
</gene>
<feature type="signal peptide" evidence="7">
    <location>
        <begin position="1"/>
        <end position="23"/>
    </location>
</feature>
<evidence type="ECO:0000256" key="3">
    <source>
        <dbReference type="ARBA" id="ARBA00022729"/>
    </source>
</evidence>
<evidence type="ECO:0000256" key="7">
    <source>
        <dbReference type="SAM" id="SignalP"/>
    </source>
</evidence>
<evidence type="ECO:0000256" key="5">
    <source>
        <dbReference type="ARBA" id="ARBA00023136"/>
    </source>
</evidence>
<proteinExistence type="predicted"/>
<evidence type="ECO:0000256" key="2">
    <source>
        <dbReference type="ARBA" id="ARBA00022692"/>
    </source>
</evidence>
<organism evidence="10 11">
    <name type="scientific">Tagetes erecta</name>
    <name type="common">African marigold</name>
    <dbReference type="NCBI Taxonomy" id="13708"/>
    <lineage>
        <taxon>Eukaryota</taxon>
        <taxon>Viridiplantae</taxon>
        <taxon>Streptophyta</taxon>
        <taxon>Embryophyta</taxon>
        <taxon>Tracheophyta</taxon>
        <taxon>Spermatophyta</taxon>
        <taxon>Magnoliopsida</taxon>
        <taxon>eudicotyledons</taxon>
        <taxon>Gunneridae</taxon>
        <taxon>Pentapetalae</taxon>
        <taxon>asterids</taxon>
        <taxon>campanulids</taxon>
        <taxon>Asterales</taxon>
        <taxon>Asteraceae</taxon>
        <taxon>Asteroideae</taxon>
        <taxon>Heliantheae alliance</taxon>
        <taxon>Tageteae</taxon>
        <taxon>Tagetes</taxon>
    </lineage>
</organism>
<accession>A0AAD8LC14</accession>
<dbReference type="Pfam" id="PF21904">
    <property type="entry name" value="CAND6-7_N"/>
    <property type="match status" value="1"/>
</dbReference>
<feature type="domain" description="GOST seven transmembrane" evidence="8">
    <location>
        <begin position="173"/>
        <end position="291"/>
    </location>
</feature>
<reference evidence="10" key="1">
    <citation type="journal article" date="2023" name="bioRxiv">
        <title>Improved chromosome-level genome assembly for marigold (Tagetes erecta).</title>
        <authorList>
            <person name="Jiang F."/>
            <person name="Yuan L."/>
            <person name="Wang S."/>
            <person name="Wang H."/>
            <person name="Xu D."/>
            <person name="Wang A."/>
            <person name="Fan W."/>
        </authorList>
    </citation>
    <scope>NUCLEOTIDE SEQUENCE</scope>
    <source>
        <strain evidence="10">WSJ</strain>
        <tissue evidence="10">Leaf</tissue>
    </source>
</reference>
<sequence>MSVLAKNVTSILFFFLFTSPSTAEIKSINIRSDNRPTILFQKFGFTHAGNITVAISAVSVTSSLSQPDPTLVGFFLLSEQLLSGVLFELQQNINFCVLSSKYVSLLFTFRDLSPQPHSSIRRSYPVTYPGDYSLFFTNCNPQSLVTMHVHTELFNSDDGLTKDYLTVGLTQLPSLYFIFSLIYVSFLAFWSCLCFKNTRPVKRIHLLMAALLVTKTLSLICATVDNHEVKVTGTHNGWNVLFYSFQFMNVLISFVVIVLIGAGWPYLKPVLLEKEKTVLKIVIPLQILANVEITQ</sequence>
<keyword evidence="2 6" id="KW-0812">Transmembrane</keyword>
<dbReference type="GO" id="GO:0016020">
    <property type="term" value="C:membrane"/>
    <property type="evidence" value="ECO:0007669"/>
    <property type="project" value="UniProtKB-SubCell"/>
</dbReference>
<dbReference type="AlphaFoldDB" id="A0AAD8LC14"/>
<keyword evidence="11" id="KW-1185">Reference proteome</keyword>
<feature type="transmembrane region" description="Helical" evidence="6">
    <location>
        <begin position="175"/>
        <end position="194"/>
    </location>
</feature>
<dbReference type="Pfam" id="PF06814">
    <property type="entry name" value="GOST_TM"/>
    <property type="match status" value="1"/>
</dbReference>
<dbReference type="InterPro" id="IPR054103">
    <property type="entry name" value="CAND6-7_N"/>
</dbReference>